<dbReference type="STRING" id="1314782.A0A165Q7S6"/>
<dbReference type="EMBL" id="KV425600">
    <property type="protein sequence ID" value="KZT22045.1"/>
    <property type="molecule type" value="Genomic_DNA"/>
</dbReference>
<proteinExistence type="predicted"/>
<dbReference type="InParanoid" id="A0A165Q7S6"/>
<dbReference type="InterPro" id="IPR036770">
    <property type="entry name" value="Ankyrin_rpt-contain_sf"/>
</dbReference>
<reference evidence="1 2" key="1">
    <citation type="journal article" date="2016" name="Mol. Biol. Evol.">
        <title>Comparative Genomics of Early-Diverging Mushroom-Forming Fungi Provides Insights into the Origins of Lignocellulose Decay Capabilities.</title>
        <authorList>
            <person name="Nagy L.G."/>
            <person name="Riley R."/>
            <person name="Tritt A."/>
            <person name="Adam C."/>
            <person name="Daum C."/>
            <person name="Floudas D."/>
            <person name="Sun H."/>
            <person name="Yadav J.S."/>
            <person name="Pangilinan J."/>
            <person name="Larsson K.H."/>
            <person name="Matsuura K."/>
            <person name="Barry K."/>
            <person name="Labutti K."/>
            <person name="Kuo R."/>
            <person name="Ohm R.A."/>
            <person name="Bhattacharya S.S."/>
            <person name="Shirouzu T."/>
            <person name="Yoshinaga Y."/>
            <person name="Martin F.M."/>
            <person name="Grigoriev I.V."/>
            <person name="Hibbett D.S."/>
        </authorList>
    </citation>
    <scope>NUCLEOTIDE SEQUENCE [LARGE SCALE GENOMIC DNA]</scope>
    <source>
        <strain evidence="1 2">HHB14362 ss-1</strain>
    </source>
</reference>
<dbReference type="AlphaFoldDB" id="A0A165Q7S6"/>
<evidence type="ECO:0000313" key="2">
    <source>
        <dbReference type="Proteomes" id="UP000076761"/>
    </source>
</evidence>
<dbReference type="SUPFAM" id="SSF48403">
    <property type="entry name" value="Ankyrin repeat"/>
    <property type="match status" value="1"/>
</dbReference>
<sequence length="263" mass="29769">MHDTTTVPAFQKLPVELLYEIQSLALSESLPYTCKHFHMVFKAAPSSVRAHYLIQRYMSNQTTSTIAQGVVSKALRFPLCTQDVLQRMIESLDCPPLRLANPELPRRLFRSLAPAFSDKRGHRWTDHDEPLPFLRYMYSHPTIPAPNPDSHDGYALTKAVYAGFIPLVQFLLDHGASPACKNGLAAMIAIRHKDLPLLKMLVERKDPPRVATKAKRRKLEDRMQVTPEMLTLAVKGDARDIVQYLTEKGCIPDMQTLKLLARA</sequence>
<name>A0A165Q7S6_9AGAM</name>
<gene>
    <name evidence="1" type="ORF">NEOLEDRAFT_1138598</name>
</gene>
<dbReference type="Gene3D" id="1.25.40.20">
    <property type="entry name" value="Ankyrin repeat-containing domain"/>
    <property type="match status" value="1"/>
</dbReference>
<accession>A0A165Q7S6</accession>
<evidence type="ECO:0008006" key="3">
    <source>
        <dbReference type="Google" id="ProtNLM"/>
    </source>
</evidence>
<organism evidence="1 2">
    <name type="scientific">Neolentinus lepideus HHB14362 ss-1</name>
    <dbReference type="NCBI Taxonomy" id="1314782"/>
    <lineage>
        <taxon>Eukaryota</taxon>
        <taxon>Fungi</taxon>
        <taxon>Dikarya</taxon>
        <taxon>Basidiomycota</taxon>
        <taxon>Agaricomycotina</taxon>
        <taxon>Agaricomycetes</taxon>
        <taxon>Gloeophyllales</taxon>
        <taxon>Gloeophyllaceae</taxon>
        <taxon>Neolentinus</taxon>
    </lineage>
</organism>
<protein>
    <recommendedName>
        <fullName evidence="3">Ankyrin</fullName>
    </recommendedName>
</protein>
<keyword evidence="2" id="KW-1185">Reference proteome</keyword>
<dbReference type="Proteomes" id="UP000076761">
    <property type="component" value="Unassembled WGS sequence"/>
</dbReference>
<dbReference type="OrthoDB" id="539213at2759"/>
<evidence type="ECO:0000313" key="1">
    <source>
        <dbReference type="EMBL" id="KZT22045.1"/>
    </source>
</evidence>